<keyword evidence="2" id="KW-1185">Reference proteome</keyword>
<proteinExistence type="predicted"/>
<sequence>MPQVIALIQNRDIKHQFRNNSGSTMRDAVDTIEKKLNAVDDRHTELERADGKHRQ</sequence>
<organism evidence="1 2">
    <name type="scientific">Agromyces indicus</name>
    <dbReference type="NCBI Taxonomy" id="758919"/>
    <lineage>
        <taxon>Bacteria</taxon>
        <taxon>Bacillati</taxon>
        <taxon>Actinomycetota</taxon>
        <taxon>Actinomycetes</taxon>
        <taxon>Micrococcales</taxon>
        <taxon>Microbacteriaceae</taxon>
        <taxon>Agromyces</taxon>
    </lineage>
</organism>
<protein>
    <submittedName>
        <fullName evidence="1">Uncharacterized protein</fullName>
    </submittedName>
</protein>
<dbReference type="RefSeq" id="WP_310520455.1">
    <property type="nucleotide sequence ID" value="NZ_BAABBS010000002.1"/>
</dbReference>
<gene>
    <name evidence="1" type="ORF">RH861_07305</name>
</gene>
<comment type="caution">
    <text evidence="1">The sequence shown here is derived from an EMBL/GenBank/DDBJ whole genome shotgun (WGS) entry which is preliminary data.</text>
</comment>
<dbReference type="Proteomes" id="UP001260072">
    <property type="component" value="Unassembled WGS sequence"/>
</dbReference>
<evidence type="ECO:0000313" key="1">
    <source>
        <dbReference type="EMBL" id="MDR5691870.1"/>
    </source>
</evidence>
<accession>A0ABU1FJC7</accession>
<reference evidence="2" key="1">
    <citation type="submission" date="2023-07" db="EMBL/GenBank/DDBJ databases">
        <title>Description of three actinobacteria isolated from air of manufacturing shop in a pharmaceutical factory.</title>
        <authorList>
            <person name="Zhang D.-F."/>
        </authorList>
    </citation>
    <scope>NUCLEOTIDE SEQUENCE [LARGE SCALE GENOMIC DNA]</scope>
    <source>
        <strain evidence="2">CCTCC AB 2011122</strain>
    </source>
</reference>
<evidence type="ECO:0000313" key="2">
    <source>
        <dbReference type="Proteomes" id="UP001260072"/>
    </source>
</evidence>
<name>A0ABU1FJC7_9MICO</name>
<dbReference type="EMBL" id="JAVKGS010000002">
    <property type="protein sequence ID" value="MDR5691870.1"/>
    <property type="molecule type" value="Genomic_DNA"/>
</dbReference>